<feature type="compositionally biased region" description="Low complexity" evidence="2">
    <location>
        <begin position="456"/>
        <end position="470"/>
    </location>
</feature>
<dbReference type="Pfam" id="PF00515">
    <property type="entry name" value="TPR_1"/>
    <property type="match status" value="1"/>
</dbReference>
<gene>
    <name evidence="5" type="ORF">L1F06_008000</name>
</gene>
<dbReference type="SUPFAM" id="SSF53300">
    <property type="entry name" value="vWA-like"/>
    <property type="match status" value="1"/>
</dbReference>
<keyword evidence="1" id="KW-0802">TPR repeat</keyword>
<protein>
    <submittedName>
        <fullName evidence="5">VWA domain-containing protein</fullName>
    </submittedName>
</protein>
<dbReference type="SUPFAM" id="SSF48452">
    <property type="entry name" value="TPR-like"/>
    <property type="match status" value="1"/>
</dbReference>
<dbReference type="RefSeq" id="WP_129483111.1">
    <property type="nucleotide sequence ID" value="NZ_CP099397.1"/>
</dbReference>
<dbReference type="InterPro" id="IPR002035">
    <property type="entry name" value="VWF_A"/>
</dbReference>
<feature type="domain" description="VWFA" evidence="4">
    <location>
        <begin position="104"/>
        <end position="201"/>
    </location>
</feature>
<organism evidence="5 6">
    <name type="scientific">Ectopseudomonas hydrolytica</name>
    <dbReference type="NCBI Taxonomy" id="2493633"/>
    <lineage>
        <taxon>Bacteria</taxon>
        <taxon>Pseudomonadati</taxon>
        <taxon>Pseudomonadota</taxon>
        <taxon>Gammaproteobacteria</taxon>
        <taxon>Pseudomonadales</taxon>
        <taxon>Pseudomonadaceae</taxon>
        <taxon>Ectopseudomonas</taxon>
    </lineage>
</organism>
<evidence type="ECO:0000259" key="4">
    <source>
        <dbReference type="Pfam" id="PF13519"/>
    </source>
</evidence>
<feature type="region of interest" description="Disordered" evidence="2">
    <location>
        <begin position="452"/>
        <end position="588"/>
    </location>
</feature>
<dbReference type="Gene3D" id="3.40.50.410">
    <property type="entry name" value="von Willebrand factor, type A domain"/>
    <property type="match status" value="1"/>
</dbReference>
<evidence type="ECO:0000313" key="5">
    <source>
        <dbReference type="EMBL" id="USR41358.1"/>
    </source>
</evidence>
<dbReference type="PANTHER" id="PTHR22550">
    <property type="entry name" value="SPORE GERMINATION PROTEIN"/>
    <property type="match status" value="1"/>
</dbReference>
<dbReference type="InterPro" id="IPR036465">
    <property type="entry name" value="vWFA_dom_sf"/>
</dbReference>
<keyword evidence="3" id="KW-1133">Transmembrane helix</keyword>
<dbReference type="PROSITE" id="PS50293">
    <property type="entry name" value="TPR_REGION"/>
    <property type="match status" value="1"/>
</dbReference>
<feature type="transmembrane region" description="Helical" evidence="3">
    <location>
        <begin position="12"/>
        <end position="28"/>
    </location>
</feature>
<keyword evidence="3" id="KW-0472">Membrane</keyword>
<dbReference type="InterPro" id="IPR011990">
    <property type="entry name" value="TPR-like_helical_dom_sf"/>
</dbReference>
<dbReference type="PROSITE" id="PS50005">
    <property type="entry name" value="TPR"/>
    <property type="match status" value="1"/>
</dbReference>
<feature type="compositionally biased region" description="Polar residues" evidence="2">
    <location>
        <begin position="511"/>
        <end position="528"/>
    </location>
</feature>
<name>A0ABY5ACI2_9GAMM</name>
<accession>A0ABY5ACI2</accession>
<dbReference type="SMART" id="SM00028">
    <property type="entry name" value="TPR"/>
    <property type="match status" value="1"/>
</dbReference>
<dbReference type="GeneID" id="300080905"/>
<dbReference type="InterPro" id="IPR019734">
    <property type="entry name" value="TPR_rpt"/>
</dbReference>
<dbReference type="EMBL" id="CP099397">
    <property type="protein sequence ID" value="USR41358.1"/>
    <property type="molecule type" value="Genomic_DNA"/>
</dbReference>
<dbReference type="Proteomes" id="UP001054897">
    <property type="component" value="Chromosome"/>
</dbReference>
<proteinExistence type="predicted"/>
<evidence type="ECO:0000256" key="3">
    <source>
        <dbReference type="SAM" id="Phobius"/>
    </source>
</evidence>
<reference evidence="5" key="1">
    <citation type="submission" date="2022-06" db="EMBL/GenBank/DDBJ databases">
        <title>Complete genome of Pseudomonas hydrolytica DSWY01T.</title>
        <authorList>
            <person name="Jung J."/>
            <person name="Jeon C.O."/>
        </authorList>
    </citation>
    <scope>NUCLEOTIDE SEQUENCE</scope>
    <source>
        <strain evidence="5">DSWY01</strain>
    </source>
</reference>
<feature type="transmembrane region" description="Helical" evidence="3">
    <location>
        <begin position="60"/>
        <end position="81"/>
    </location>
</feature>
<evidence type="ECO:0000256" key="2">
    <source>
        <dbReference type="SAM" id="MobiDB-lite"/>
    </source>
</evidence>
<dbReference type="PANTHER" id="PTHR22550:SF14">
    <property type="entry name" value="VWFA DOMAIN-CONTAINING PROTEIN"/>
    <property type="match status" value="1"/>
</dbReference>
<feature type="compositionally biased region" description="Basic and acidic residues" evidence="2">
    <location>
        <begin position="537"/>
        <end position="556"/>
    </location>
</feature>
<keyword evidence="6" id="KW-1185">Reference proteome</keyword>
<dbReference type="Gene3D" id="1.25.40.10">
    <property type="entry name" value="Tetratricopeptide repeat domain"/>
    <property type="match status" value="1"/>
</dbReference>
<feature type="compositionally biased region" description="Polar residues" evidence="2">
    <location>
        <begin position="478"/>
        <end position="496"/>
    </location>
</feature>
<keyword evidence="3" id="KW-0812">Transmembrane</keyword>
<feature type="repeat" description="TPR" evidence="1">
    <location>
        <begin position="404"/>
        <end position="437"/>
    </location>
</feature>
<evidence type="ECO:0000256" key="1">
    <source>
        <dbReference type="PROSITE-ProRule" id="PRU00339"/>
    </source>
</evidence>
<feature type="compositionally biased region" description="Polar residues" evidence="2">
    <location>
        <begin position="579"/>
        <end position="588"/>
    </location>
</feature>
<evidence type="ECO:0000313" key="6">
    <source>
        <dbReference type="Proteomes" id="UP001054897"/>
    </source>
</evidence>
<sequence length="588" mass="65063">MSLLWPDWLRPLWLALVPLLAWLLWRLWHRKRQSGRWQLLLPEAFHQTLLKGGSGRTSKLPWLALGLAWALALLALLGPSWQRVEQSNQKPADPLLVLLELTPQMLATDGPPNRLEQARRKLLDLLEARRDAQTAIIVYAGSAHGLVPLSDDLATSSNLLEALKPSLMPEPGRRADLAVVRALQLLDQAQLGQGRLLLITSALDEQERSGIRQALEKRTVPLLILGVGSREGAPVVQEDGSFLKDERGAILIPRLDARGLRETAEAHAGRYASMRLDDEDLRRLGLLDSPQALRAAGEPTQLDAQIDQGYWLLLPLLLLAAFAGRRGWLFCLPLLLMLPPQASHAFSFDDLWLRPDQQGQRLLDAQRPAEAAQRFHDRQWQGKALYEAGDYAAAAERFAQGDSAADHYNRGNALAKAGELEAALDAFEQALERQPDLSAAQHNKALVEEALRQREQQQSSADSDQTQQAEQDGESDTANESPASQGNEPQPGQPAQPSKPGEPAGGDEAQSADNGNDSAAQALPQTGEPQPANDSEALERPRGEADLGSADERRQALEQWLRQIPDDPGELLRRKFWYEQQQRQDPNR</sequence>
<dbReference type="Pfam" id="PF13519">
    <property type="entry name" value="VWA_2"/>
    <property type="match status" value="1"/>
</dbReference>
<dbReference type="InterPro" id="IPR050768">
    <property type="entry name" value="UPF0353/GerABKA_families"/>
</dbReference>